<feature type="transmembrane region" description="Helical" evidence="7">
    <location>
        <begin position="381"/>
        <end position="403"/>
    </location>
</feature>
<keyword evidence="2" id="KW-1003">Cell membrane</keyword>
<dbReference type="PANTHER" id="PTHR30482:SF10">
    <property type="entry name" value="HIGH-AFFINITY BRANCHED-CHAIN AMINO ACID TRANSPORT PROTEIN BRAE"/>
    <property type="match status" value="1"/>
</dbReference>
<feature type="transmembrane region" description="Helical" evidence="7">
    <location>
        <begin position="92"/>
        <end position="110"/>
    </location>
</feature>
<feature type="transmembrane region" description="Helical" evidence="7">
    <location>
        <begin position="6"/>
        <end position="27"/>
    </location>
</feature>
<evidence type="ECO:0000256" key="2">
    <source>
        <dbReference type="ARBA" id="ARBA00022475"/>
    </source>
</evidence>
<evidence type="ECO:0000256" key="7">
    <source>
        <dbReference type="SAM" id="Phobius"/>
    </source>
</evidence>
<keyword evidence="9" id="KW-1185">Reference proteome</keyword>
<dbReference type="CDD" id="cd06581">
    <property type="entry name" value="TM_PBP1_LivM_like"/>
    <property type="match status" value="1"/>
</dbReference>
<proteinExistence type="predicted"/>
<feature type="transmembrane region" description="Helical" evidence="7">
    <location>
        <begin position="190"/>
        <end position="211"/>
    </location>
</feature>
<dbReference type="Pfam" id="PF02653">
    <property type="entry name" value="BPD_transp_2"/>
    <property type="match status" value="2"/>
</dbReference>
<dbReference type="PANTHER" id="PTHR30482">
    <property type="entry name" value="HIGH-AFFINITY BRANCHED-CHAIN AMINO ACID TRANSPORT SYSTEM PERMEASE"/>
    <property type="match status" value="1"/>
</dbReference>
<comment type="subcellular location">
    <subcellularLocation>
        <location evidence="1">Cell membrane</location>
        <topology evidence="1">Multi-pass membrane protein</topology>
    </subcellularLocation>
</comment>
<evidence type="ECO:0000256" key="6">
    <source>
        <dbReference type="SAM" id="MobiDB-lite"/>
    </source>
</evidence>
<name>A0ABP3RAH0_9ACTN</name>
<dbReference type="InterPro" id="IPR043428">
    <property type="entry name" value="LivM-like"/>
</dbReference>
<gene>
    <name evidence="8" type="ORF">GCM10009547_05230</name>
</gene>
<feature type="transmembrane region" description="Helical" evidence="7">
    <location>
        <begin position="238"/>
        <end position="256"/>
    </location>
</feature>
<organism evidence="8 9">
    <name type="scientific">Sporichthya brevicatena</name>
    <dbReference type="NCBI Taxonomy" id="171442"/>
    <lineage>
        <taxon>Bacteria</taxon>
        <taxon>Bacillati</taxon>
        <taxon>Actinomycetota</taxon>
        <taxon>Actinomycetes</taxon>
        <taxon>Sporichthyales</taxon>
        <taxon>Sporichthyaceae</taxon>
        <taxon>Sporichthya</taxon>
    </lineage>
</organism>
<keyword evidence="5 7" id="KW-0472">Membrane</keyword>
<evidence type="ECO:0000313" key="8">
    <source>
        <dbReference type="EMBL" id="GAA0606212.1"/>
    </source>
</evidence>
<evidence type="ECO:0000256" key="5">
    <source>
        <dbReference type="ARBA" id="ARBA00023136"/>
    </source>
</evidence>
<feature type="transmembrane region" description="Helical" evidence="7">
    <location>
        <begin position="304"/>
        <end position="327"/>
    </location>
</feature>
<feature type="region of interest" description="Disordered" evidence="6">
    <location>
        <begin position="645"/>
        <end position="670"/>
    </location>
</feature>
<feature type="transmembrane region" description="Helical" evidence="7">
    <location>
        <begin position="141"/>
        <end position="159"/>
    </location>
</feature>
<evidence type="ECO:0000256" key="1">
    <source>
        <dbReference type="ARBA" id="ARBA00004651"/>
    </source>
</evidence>
<reference evidence="9" key="1">
    <citation type="journal article" date="2019" name="Int. J. Syst. Evol. Microbiol.">
        <title>The Global Catalogue of Microorganisms (GCM) 10K type strain sequencing project: providing services to taxonomists for standard genome sequencing and annotation.</title>
        <authorList>
            <consortium name="The Broad Institute Genomics Platform"/>
            <consortium name="The Broad Institute Genome Sequencing Center for Infectious Disease"/>
            <person name="Wu L."/>
            <person name="Ma J."/>
        </authorList>
    </citation>
    <scope>NUCLEOTIDE SEQUENCE [LARGE SCALE GENOMIC DNA]</scope>
    <source>
        <strain evidence="9">JCM 10671</strain>
    </source>
</reference>
<keyword evidence="3 7" id="KW-0812">Transmembrane</keyword>
<sequence length="670" mass="69562">MDTWLPFVVIGITAGAIYGLAGVGLVLTYRTSGVFNFAHGALATAGVYLFYELSVQRSWPWWLAAIVCVAVFGVLMGLALEQVARRLAKAPASVIVVATVGILLIIQGAAAERYGSQTITIDQFLPTDTFDISVSVGYDQLITTLVGVAIAAGLAILLGRTRIGIAMRGVVDDSDLMELTGLSGPAIRRFAWMIGGSVAVVSGILLAPTIGLDPVRLTYLVVQAFGAAAIGRFRSLPWTFIGGLMIGVAAAIGQKLEAENSALLGLPASVPFIALFVMLIVAGKRGLPTPAPVRRQQPETFTPLPLGVRAGFGLALGVLVIALPGLVDARLPVFTQAVGLAIMFMSLSLLVKMSAQVSLCQAAFVAVGAVAFSRLSTEAHLPWLLALIGAGLITVPLGIIVALPAVRLAGIYLALATFAFGLLMENLIYRKGIMFPQGGVREAPRPNIPGSGEASDKEFFYIAVAILVAVIVAVIVLQRSRLGRLLRAMADSPLALSTYGTGTTTTLMLLFAISAFFAGIAGGVLAVGTGAAGPGGLGSLQSLLWVAIISITGSNLIRSSIIAALLLAVMPSYVTELNPNYQSIMFGVAAVLVALLAAKEFDPVAWIRENLATSARIGTRGPIPSRAADGGWRRAASSRQPVAAAAARRAAGEGEDDDQPIELASTGGSR</sequence>
<feature type="transmembrane region" description="Helical" evidence="7">
    <location>
        <begin position="410"/>
        <end position="429"/>
    </location>
</feature>
<accession>A0ABP3RAH0</accession>
<evidence type="ECO:0000313" key="9">
    <source>
        <dbReference type="Proteomes" id="UP001500957"/>
    </source>
</evidence>
<feature type="transmembrane region" description="Helical" evidence="7">
    <location>
        <begin position="262"/>
        <end position="283"/>
    </location>
</feature>
<feature type="transmembrane region" description="Helical" evidence="7">
    <location>
        <begin position="34"/>
        <end position="53"/>
    </location>
</feature>
<feature type="transmembrane region" description="Helical" evidence="7">
    <location>
        <begin position="358"/>
        <end position="375"/>
    </location>
</feature>
<dbReference type="EMBL" id="BAAAHE010000005">
    <property type="protein sequence ID" value="GAA0606212.1"/>
    <property type="molecule type" value="Genomic_DNA"/>
</dbReference>
<feature type="transmembrane region" description="Helical" evidence="7">
    <location>
        <begin position="498"/>
        <end position="525"/>
    </location>
</feature>
<evidence type="ECO:0008006" key="10">
    <source>
        <dbReference type="Google" id="ProtNLM"/>
    </source>
</evidence>
<feature type="transmembrane region" description="Helical" evidence="7">
    <location>
        <begin position="459"/>
        <end position="477"/>
    </location>
</feature>
<evidence type="ECO:0000256" key="4">
    <source>
        <dbReference type="ARBA" id="ARBA00022989"/>
    </source>
</evidence>
<comment type="caution">
    <text evidence="8">The sequence shown here is derived from an EMBL/GenBank/DDBJ whole genome shotgun (WGS) entry which is preliminary data.</text>
</comment>
<protein>
    <recommendedName>
        <fullName evidence="10">ABC transporter permease</fullName>
    </recommendedName>
</protein>
<feature type="transmembrane region" description="Helical" evidence="7">
    <location>
        <begin position="580"/>
        <end position="598"/>
    </location>
</feature>
<keyword evidence="4 7" id="KW-1133">Transmembrane helix</keyword>
<feature type="transmembrane region" description="Helical" evidence="7">
    <location>
        <begin position="59"/>
        <end position="80"/>
    </location>
</feature>
<dbReference type="RefSeq" id="WP_344601280.1">
    <property type="nucleotide sequence ID" value="NZ_BAAAHE010000005.1"/>
</dbReference>
<dbReference type="CDD" id="cd06582">
    <property type="entry name" value="TM_PBP1_LivH_like"/>
    <property type="match status" value="1"/>
</dbReference>
<evidence type="ECO:0000256" key="3">
    <source>
        <dbReference type="ARBA" id="ARBA00022692"/>
    </source>
</evidence>
<dbReference type="InterPro" id="IPR001851">
    <property type="entry name" value="ABC_transp_permease"/>
</dbReference>
<dbReference type="Proteomes" id="UP001500957">
    <property type="component" value="Unassembled WGS sequence"/>
</dbReference>